<name>A0A1C4B696_9BACI</name>
<dbReference type="RefSeq" id="WP_175361207.1">
    <property type="nucleotide sequence ID" value="NZ_FMBE01000013.1"/>
</dbReference>
<dbReference type="EMBL" id="FMBE01000013">
    <property type="protein sequence ID" value="SCC02242.1"/>
    <property type="molecule type" value="Genomic_DNA"/>
</dbReference>
<protein>
    <submittedName>
        <fullName evidence="1">Uncharacterized protein</fullName>
    </submittedName>
</protein>
<gene>
    <name evidence="1" type="ORF">BC05F1_01135</name>
</gene>
<reference evidence="2" key="1">
    <citation type="submission" date="2016-08" db="EMBL/GenBank/DDBJ databases">
        <authorList>
            <person name="Loux V."/>
            <person name="Rue O."/>
        </authorList>
    </citation>
    <scope>NUCLEOTIDE SEQUENCE [LARGE SCALE GENOMIC DNA]</scope>
    <source>
        <strain evidence="2">INRA Bc05-F1</strain>
    </source>
</reference>
<evidence type="ECO:0000313" key="2">
    <source>
        <dbReference type="Proteomes" id="UP000196052"/>
    </source>
</evidence>
<organism evidence="1 2">
    <name type="scientific">Bacillus wiedmannii</name>
    <dbReference type="NCBI Taxonomy" id="1890302"/>
    <lineage>
        <taxon>Bacteria</taxon>
        <taxon>Bacillati</taxon>
        <taxon>Bacillota</taxon>
        <taxon>Bacilli</taxon>
        <taxon>Bacillales</taxon>
        <taxon>Bacillaceae</taxon>
        <taxon>Bacillus</taxon>
        <taxon>Bacillus cereus group</taxon>
    </lineage>
</organism>
<dbReference type="AlphaFoldDB" id="A0A1C4B696"/>
<dbReference type="Proteomes" id="UP000196052">
    <property type="component" value="Unassembled WGS sequence"/>
</dbReference>
<evidence type="ECO:0000313" key="1">
    <source>
        <dbReference type="EMBL" id="SCC02242.1"/>
    </source>
</evidence>
<sequence>MNKDKLILQIAMEEIFRLTADNIALKAQIQAITTQQKEGEINEKRDDHN</sequence>
<accession>A0A1C4B696</accession>
<proteinExistence type="predicted"/>